<dbReference type="InterPro" id="IPR035986">
    <property type="entry name" value="PKD_dom_sf"/>
</dbReference>
<feature type="domain" description="PKD" evidence="1">
    <location>
        <begin position="287"/>
        <end position="370"/>
    </location>
</feature>
<organism evidence="2 3">
    <name type="scientific">Candidatus Magnetoglobus multicellularis str. Araruama</name>
    <dbReference type="NCBI Taxonomy" id="890399"/>
    <lineage>
        <taxon>Bacteria</taxon>
        <taxon>Pseudomonadati</taxon>
        <taxon>Thermodesulfobacteriota</taxon>
        <taxon>Desulfobacteria</taxon>
        <taxon>Desulfobacterales</taxon>
        <taxon>Desulfobacteraceae</taxon>
        <taxon>Candidatus Magnetoglobus</taxon>
    </lineage>
</organism>
<dbReference type="InterPro" id="IPR008969">
    <property type="entry name" value="CarboxyPept-like_regulatory"/>
</dbReference>
<sequence>MKVYWLIFLNIISLLLSTAFCNEMISPGILNIPKMISDQENYLDASEMTQFSVHDISDGHFVSSIKEAGFDSLSVIRRCVVLKNPDLISLDLLQRTGITALDKNNLKKYQILVSNQPLIYSIDFLQTLINHANQINMIQAIADHHGKIEPSGYIELDLNTSYYSFTFLPDDGYDIKDIIVDGISKGPSSVYTLWQISNYHTISATFKEIDYFPILSQSSNGGRITPCCEIVVPEGKDKTFRIQADIGYELTQLNIDNKPVRLTQVYTFQDIHAPHEIQAIFSPVLPPDPQFTASPISGERPLVVAFSNQSLHKTNEWLWDFGDGFQSRLKNPEHTYVEPGNYTVCLSAKGPGGTRSITKKHFITVSDSEIDVTASPSTGNAPLSVSFSIDIPDTTDSLTWDFGDGYTSTELQPTHLYSNAGLYTIMVIITIDELSTTLIKKEWIHVNGRNIQGQVMASDTYEPLNNFFVEIWNSERLIQQTTTNADGYYTHTNLPLSDSFILAVFPPYDSANYYYQYYQASAYPEDANYLSTRDNDLNHIDFVLEKYSDLGIQGCILSDTLPLTNTQVNAYSQKLNFGLHAISDINGCYTMSGLKETDDYRVYVIDMQTGQEYYHVQSDNQMGIPKYSTSQWDLASKVTPSSPVLTQINISANKDKGMISGTVSIENQPVENVWVYAHSSALNTGNGALTDYSGRYTITSLAMVTETDPYSMGYIVSVYSDQTIINHQSIKYTDLVYDSGTFVKTNQTDINFQLITKTSISGMVKNKYSHPIPYVNIVVSSLSTSEQATGTTDMNGSYTIATLEPMNDYIVAAIPILYPIQYYKQQSDAGTAQTVDLSKGNVDNIDFILDEGAVILGNIYIENPNHPAPAGLWVNIWSNDTQTGGDVLTDSKGRYMITGLEFDTNDYIISIRNANYVPAYYQDNQDDNLFNDTVYSSSQSKGVAPGAIHESKDRNLILISGNTICGIILYNGLPLSGVRVEAWSELTGGFGSDVSLSNITNGYNYHISNLPPALYHVQIYPDNFAEQSYNVLIKDETINEVYFIINPLENVISGTIHGLEVGKQIYLSAFAQSINYYKSIQLKGIGEPLQYTISGLKSANDYVVEVYASDYPYQAYDHQTDKLQADRIVVENHVSGIDFSLQSYTATISGYLTFPENASAGDVVWIDAFSQSTASGNGVQIVHQNERTVPYTIKGLTKANDYILNTWSTTYKEQYFDNQLNRIDATYVDTSDDLPDTSVNFVLQYGASISGVVYCNNQPVSAIQVQATSDETNSWGATTSKKDGSYIIEGLSLASDFIVDARKYGAAPFYYNESQTTRSRKLCSLVSTMINHHVNEIDIYLSDFDNMSGTVQNSEGKPLQNIWINAWSKQHQAGFGTYTSEDGSFKLVDLPRAFDYIVSATSHQLLPYISQKKINIASYSKNVYFILQEGFRIYGTIKTVDGIIISNVDVELHSHFNNYYGMIQTDKQGMFQISGLLPGDDYNLAAIPPENASCISFSESGIVIDRDIEKNIVLKKGTGKISGYIYRANGTTPLENVSISLYSQKQMYSAITSSMKNGFYEFVNIPISNDYKIEVSSSLFVDETKTDQLSDSTINFNLSTGMPVSGVVRDDTGAPLSNVRVEVSSDSIQAFEVGFTDQNGNYIIYGLAVYNQNAYLVSDYVVKIFPYDYSQQLKAQKRAGDTVNFICSQRSYNELSGTIVNSSGQAYPADQTIIIRLFNAETDFFIKKCQQMTRVNSYSKD</sequence>
<dbReference type="Pfam" id="PF13620">
    <property type="entry name" value="CarboxypepD_reg"/>
    <property type="match status" value="1"/>
</dbReference>
<evidence type="ECO:0000313" key="3">
    <source>
        <dbReference type="Proteomes" id="UP000189670"/>
    </source>
</evidence>
<name>A0A1V1P7E4_9BACT</name>
<dbReference type="Gene3D" id="2.60.40.10">
    <property type="entry name" value="Immunoglobulins"/>
    <property type="match status" value="2"/>
</dbReference>
<dbReference type="EMBL" id="ATBP01000366">
    <property type="protein sequence ID" value="ETR70812.1"/>
    <property type="molecule type" value="Genomic_DNA"/>
</dbReference>
<protein>
    <recommendedName>
        <fullName evidence="1">PKD domain-containing protein</fullName>
    </recommendedName>
</protein>
<proteinExistence type="predicted"/>
<dbReference type="SMART" id="SM00089">
    <property type="entry name" value="PKD"/>
    <property type="match status" value="2"/>
</dbReference>
<dbReference type="Proteomes" id="UP000189670">
    <property type="component" value="Unassembled WGS sequence"/>
</dbReference>
<dbReference type="InterPro" id="IPR000601">
    <property type="entry name" value="PKD_dom"/>
</dbReference>
<dbReference type="SUPFAM" id="SSF49452">
    <property type="entry name" value="Starch-binding domain-like"/>
    <property type="match status" value="1"/>
</dbReference>
<feature type="domain" description="PKD" evidence="1">
    <location>
        <begin position="368"/>
        <end position="430"/>
    </location>
</feature>
<dbReference type="Pfam" id="PF18911">
    <property type="entry name" value="PKD_4"/>
    <property type="match status" value="2"/>
</dbReference>
<dbReference type="InterPro" id="IPR013784">
    <property type="entry name" value="Carb-bd-like_fold"/>
</dbReference>
<evidence type="ECO:0000259" key="1">
    <source>
        <dbReference type="PROSITE" id="PS50093"/>
    </source>
</evidence>
<evidence type="ECO:0000313" key="2">
    <source>
        <dbReference type="EMBL" id="ETR70812.1"/>
    </source>
</evidence>
<dbReference type="CDD" id="cd00146">
    <property type="entry name" value="PKD"/>
    <property type="match status" value="2"/>
</dbReference>
<gene>
    <name evidence="2" type="ORF">OMM_02967</name>
</gene>
<dbReference type="InterPro" id="IPR013783">
    <property type="entry name" value="Ig-like_fold"/>
</dbReference>
<dbReference type="InterPro" id="IPR022409">
    <property type="entry name" value="PKD/Chitinase_dom"/>
</dbReference>
<dbReference type="GO" id="GO:0030246">
    <property type="term" value="F:carbohydrate binding"/>
    <property type="evidence" value="ECO:0007669"/>
    <property type="project" value="InterPro"/>
</dbReference>
<comment type="caution">
    <text evidence="2">The sequence shown here is derived from an EMBL/GenBank/DDBJ whole genome shotgun (WGS) entry which is preliminary data.</text>
</comment>
<dbReference type="Gene3D" id="2.60.40.1120">
    <property type="entry name" value="Carboxypeptidase-like, regulatory domain"/>
    <property type="match status" value="2"/>
</dbReference>
<reference evidence="3" key="1">
    <citation type="submission" date="2012-11" db="EMBL/GenBank/DDBJ databases">
        <authorList>
            <person name="Lucero-Rivera Y.E."/>
            <person name="Tovar-Ramirez D."/>
        </authorList>
    </citation>
    <scope>NUCLEOTIDE SEQUENCE [LARGE SCALE GENOMIC DNA]</scope>
    <source>
        <strain evidence="3">Araruama</strain>
    </source>
</reference>
<accession>A0A1V1P7E4</accession>
<dbReference type="PROSITE" id="PS50093">
    <property type="entry name" value="PKD"/>
    <property type="match status" value="2"/>
</dbReference>
<dbReference type="SUPFAM" id="SSF49299">
    <property type="entry name" value="PKD domain"/>
    <property type="match status" value="2"/>
</dbReference>
<dbReference type="SUPFAM" id="SSF49464">
    <property type="entry name" value="Carboxypeptidase regulatory domain-like"/>
    <property type="match status" value="4"/>
</dbReference>